<organism evidence="8 9">
    <name type="scientific">Roseateles oligotrophus</name>
    <dbReference type="NCBI Taxonomy" id="1769250"/>
    <lineage>
        <taxon>Bacteria</taxon>
        <taxon>Pseudomonadati</taxon>
        <taxon>Pseudomonadota</taxon>
        <taxon>Betaproteobacteria</taxon>
        <taxon>Burkholderiales</taxon>
        <taxon>Sphaerotilaceae</taxon>
        <taxon>Roseateles</taxon>
    </lineage>
</organism>
<dbReference type="Pfam" id="PF25869">
    <property type="entry name" value="3HB_CusB"/>
    <property type="match status" value="1"/>
</dbReference>
<dbReference type="NCBIfam" id="TIGR01730">
    <property type="entry name" value="RND_mfp"/>
    <property type="match status" value="1"/>
</dbReference>
<dbReference type="PANTHER" id="PTHR30097">
    <property type="entry name" value="CATION EFFLUX SYSTEM PROTEIN CUSB"/>
    <property type="match status" value="1"/>
</dbReference>
<evidence type="ECO:0000259" key="5">
    <source>
        <dbReference type="Pfam" id="PF25869"/>
    </source>
</evidence>
<dbReference type="InterPro" id="IPR058790">
    <property type="entry name" value="BSH_CusB"/>
</dbReference>
<dbReference type="PANTHER" id="PTHR30097:SF15">
    <property type="entry name" value="CATION EFFLUX SYSTEM PROTEIN CUSB"/>
    <property type="match status" value="1"/>
</dbReference>
<proteinExistence type="inferred from homology"/>
<dbReference type="GO" id="GO:0022857">
    <property type="term" value="F:transmembrane transporter activity"/>
    <property type="evidence" value="ECO:0007669"/>
    <property type="project" value="InterPro"/>
</dbReference>
<keyword evidence="3" id="KW-0732">Signal</keyword>
<dbReference type="RefSeq" id="WP_184303989.1">
    <property type="nucleotide sequence ID" value="NZ_JACHLP010000011.1"/>
</dbReference>
<feature type="chain" id="PRO_5032720250" evidence="3">
    <location>
        <begin position="21"/>
        <end position="490"/>
    </location>
</feature>
<protein>
    <submittedName>
        <fullName evidence="8">Cu(I)/Ag(I) efflux system membrane fusion protein</fullName>
    </submittedName>
</protein>
<dbReference type="InterPro" id="IPR006143">
    <property type="entry name" value="RND_pump_MFP"/>
</dbReference>
<dbReference type="Pfam" id="PF11604">
    <property type="entry name" value="CusF_Ec"/>
    <property type="match status" value="1"/>
</dbReference>
<dbReference type="Pfam" id="PF19335">
    <property type="entry name" value="HMBD"/>
    <property type="match status" value="1"/>
</dbReference>
<dbReference type="GO" id="GO:0015679">
    <property type="term" value="P:plasma membrane copper ion transport"/>
    <property type="evidence" value="ECO:0007669"/>
    <property type="project" value="TreeGrafter"/>
</dbReference>
<evidence type="ECO:0000256" key="3">
    <source>
        <dbReference type="SAM" id="SignalP"/>
    </source>
</evidence>
<evidence type="ECO:0000256" key="2">
    <source>
        <dbReference type="ARBA" id="ARBA00022448"/>
    </source>
</evidence>
<dbReference type="InterPro" id="IPR021647">
    <property type="entry name" value="CusF_Ec"/>
</dbReference>
<dbReference type="GO" id="GO:0046914">
    <property type="term" value="F:transition metal ion binding"/>
    <property type="evidence" value="ECO:0007669"/>
    <property type="project" value="TreeGrafter"/>
</dbReference>
<dbReference type="Pfam" id="PF25954">
    <property type="entry name" value="Beta-barrel_RND_2"/>
    <property type="match status" value="1"/>
</dbReference>
<dbReference type="Gene3D" id="2.40.420.20">
    <property type="match status" value="1"/>
</dbReference>
<accession>A0A840LFG7</accession>
<dbReference type="SUPFAM" id="SSF111369">
    <property type="entry name" value="HlyD-like secretion proteins"/>
    <property type="match status" value="1"/>
</dbReference>
<evidence type="ECO:0000313" key="8">
    <source>
        <dbReference type="EMBL" id="MBB4845745.1"/>
    </source>
</evidence>
<reference evidence="8 9" key="1">
    <citation type="submission" date="2020-08" db="EMBL/GenBank/DDBJ databases">
        <title>Functional genomics of gut bacteria from endangered species of beetles.</title>
        <authorList>
            <person name="Carlos-Shanley C."/>
        </authorList>
    </citation>
    <scope>NUCLEOTIDE SEQUENCE [LARGE SCALE GENOMIC DNA]</scope>
    <source>
        <strain evidence="8 9">S00239</strain>
    </source>
</reference>
<evidence type="ECO:0000256" key="1">
    <source>
        <dbReference type="ARBA" id="ARBA00009477"/>
    </source>
</evidence>
<dbReference type="InterPro" id="IPR058792">
    <property type="entry name" value="Beta-barrel_RND_2"/>
</dbReference>
<dbReference type="FunFam" id="2.40.30.170:FF:000010">
    <property type="entry name" value="Efflux RND transporter periplasmic adaptor subunit"/>
    <property type="match status" value="1"/>
</dbReference>
<comment type="caution">
    <text evidence="8">The sequence shown here is derived from an EMBL/GenBank/DDBJ whole genome shotgun (WGS) entry which is preliminary data.</text>
</comment>
<evidence type="ECO:0000313" key="9">
    <source>
        <dbReference type="Proteomes" id="UP000562027"/>
    </source>
</evidence>
<dbReference type="GO" id="GO:0060003">
    <property type="term" value="P:copper ion export"/>
    <property type="evidence" value="ECO:0007669"/>
    <property type="project" value="TreeGrafter"/>
</dbReference>
<feature type="domain" description="CusB-like beta-barrel" evidence="7">
    <location>
        <begin position="245"/>
        <end position="322"/>
    </location>
</feature>
<dbReference type="EMBL" id="JACHLP010000011">
    <property type="protein sequence ID" value="MBB4845745.1"/>
    <property type="molecule type" value="Genomic_DNA"/>
</dbReference>
<evidence type="ECO:0000259" key="6">
    <source>
        <dbReference type="Pfam" id="PF25919"/>
    </source>
</evidence>
<dbReference type="InterPro" id="IPR045800">
    <property type="entry name" value="HMBD"/>
</dbReference>
<sequence>MNTKKLLAGLSLIAAGIAMGWGVARWQAAPTSAQAAASVERKVLYWYDPMVPTQKFEKPGKSPFMDMALLPKYADEGGSTDAAGVSVSPQAIQSLGLRSASVEQKTIAASVDVVGTVLLNEREVSLVQARSAGFVERVYARAPGDVLAAGSPLVDLLLPEWVSAQGEFLAVKALQDATLTQAARQRLLLLGMPEALVAQVESSGLPQGRYTVTLPGGGLVAELMVRQGMTVSAGMSLARINGLASVWVDAALPETQSGLLQQGQMAELRLAAFPAEVFKARVIAVLPEASPETRTLRVRLELANPGLRFKPGMSGQVRLAGREQSALLLPSEAVIRTGKRALVYLVEGPGRFRPVDVQLGAEIGDKLVLLRGLNAGQQVVASAQFLIDSEASLQGVLPQQSVAAIPAASAPASAAVASFTVRGLIEALSATEMTLAHEAVPALQWPPMTMGFKLAKPRLAAGFKPGQPVRVAFIQRGDDYVITAVEGVSP</sequence>
<comment type="similarity">
    <text evidence="1">Belongs to the membrane fusion protein (MFP) (TC 8.A.1) family.</text>
</comment>
<dbReference type="Gene3D" id="2.40.50.320">
    <property type="entry name" value="Copper binding periplasmic protein CusF"/>
    <property type="match status" value="1"/>
</dbReference>
<feature type="domain" description="CusB-like barrel-sandwich hybrid" evidence="6">
    <location>
        <begin position="124"/>
        <end position="241"/>
    </location>
</feature>
<dbReference type="Gene3D" id="6.10.140.730">
    <property type="match status" value="1"/>
</dbReference>
<evidence type="ECO:0000259" key="7">
    <source>
        <dbReference type="Pfam" id="PF25954"/>
    </source>
</evidence>
<feature type="domain" description="Heavy metal binding" evidence="4">
    <location>
        <begin position="45"/>
        <end position="72"/>
    </location>
</feature>
<dbReference type="GO" id="GO:0016020">
    <property type="term" value="C:membrane"/>
    <property type="evidence" value="ECO:0007669"/>
    <property type="project" value="InterPro"/>
</dbReference>
<dbReference type="AlphaFoldDB" id="A0A840LFG7"/>
<dbReference type="Proteomes" id="UP000562027">
    <property type="component" value="Unassembled WGS sequence"/>
</dbReference>
<dbReference type="GO" id="GO:0030288">
    <property type="term" value="C:outer membrane-bounded periplasmic space"/>
    <property type="evidence" value="ECO:0007669"/>
    <property type="project" value="TreeGrafter"/>
</dbReference>
<dbReference type="InterPro" id="IPR058791">
    <property type="entry name" value="3HB_CusB"/>
</dbReference>
<dbReference type="Pfam" id="PF25919">
    <property type="entry name" value="BSH_CusB"/>
    <property type="match status" value="1"/>
</dbReference>
<dbReference type="InterPro" id="IPR042230">
    <property type="entry name" value="CusF_sf"/>
</dbReference>
<dbReference type="InterPro" id="IPR051909">
    <property type="entry name" value="MFP_Cation_Efflux"/>
</dbReference>
<name>A0A840LFG7_9BURK</name>
<evidence type="ECO:0000259" key="4">
    <source>
        <dbReference type="Pfam" id="PF19335"/>
    </source>
</evidence>
<dbReference type="Gene3D" id="2.40.30.170">
    <property type="match status" value="1"/>
</dbReference>
<gene>
    <name evidence="8" type="ORF">HNP55_004297</name>
</gene>
<keyword evidence="9" id="KW-1185">Reference proteome</keyword>
<feature type="domain" description="CusB-like three alpha-helical bundle" evidence="5">
    <location>
        <begin position="160"/>
        <end position="207"/>
    </location>
</feature>
<feature type="signal peptide" evidence="3">
    <location>
        <begin position="1"/>
        <end position="20"/>
    </location>
</feature>
<keyword evidence="2" id="KW-0813">Transport</keyword>